<dbReference type="PANTHER" id="PTHR43280">
    <property type="entry name" value="ARAC-FAMILY TRANSCRIPTIONAL REGULATOR"/>
    <property type="match status" value="1"/>
</dbReference>
<dbReference type="Pfam" id="PF01497">
    <property type="entry name" value="Peripla_BP_2"/>
    <property type="match status" value="1"/>
</dbReference>
<dbReference type="Pfam" id="PF02311">
    <property type="entry name" value="AraC_binding"/>
    <property type="match status" value="1"/>
</dbReference>
<evidence type="ECO:0000259" key="5">
    <source>
        <dbReference type="PROSITE" id="PS50983"/>
    </source>
</evidence>
<dbReference type="InterPro" id="IPR018060">
    <property type="entry name" value="HTH_AraC"/>
</dbReference>
<evidence type="ECO:0000313" key="6">
    <source>
        <dbReference type="EMBL" id="MCE5172270.1"/>
    </source>
</evidence>
<dbReference type="PROSITE" id="PS50983">
    <property type="entry name" value="FE_B12_PBP"/>
    <property type="match status" value="1"/>
</dbReference>
<accession>A0ABS8YNS2</accession>
<dbReference type="InterPro" id="IPR003313">
    <property type="entry name" value="AraC-bd"/>
</dbReference>
<reference evidence="6 7" key="1">
    <citation type="submission" date="2021-11" db="EMBL/GenBank/DDBJ databases">
        <title>Draft genome sequence of Paenibacillus profundus YoMME, a new Gram-positive bacteria with exoelectrogenic properties.</title>
        <authorList>
            <person name="Hubenova Y."/>
            <person name="Hubenova E."/>
            <person name="Manasiev Y."/>
            <person name="Peykov S."/>
            <person name="Mitov M."/>
        </authorList>
    </citation>
    <scope>NUCLEOTIDE SEQUENCE [LARGE SCALE GENOMIC DNA]</scope>
    <source>
        <strain evidence="6 7">YoMME</strain>
    </source>
</reference>
<dbReference type="InterPro" id="IPR002491">
    <property type="entry name" value="ABC_transptr_periplasmic_BD"/>
</dbReference>
<dbReference type="SUPFAM" id="SSF46689">
    <property type="entry name" value="Homeodomain-like"/>
    <property type="match status" value="2"/>
</dbReference>
<sequence>MKLEEREVDEGKHHIFLHKSLLQIKQIECIAVDATSGWERHELASHTLLFVTEGHGKLYMNDELQPIDLSRKSVYLLPAGFVLAAESDPTQCLSLCRIAFDMFRVTEWTELRRVYEKELTLPEHGEIRVKQYQRVRHLIQLLTRGRASLNEMEDSRKQLYLHELLCVLLDNKAAPISERTEKSLEGTIQYMQQTYHTDITLGKLADMAGMHPSYYSQLFKQKMKKSPIEYLTDLRMNQAKEHLLVSREKIRDIARDVGYKDEFYFSRRFKVYNGIAPTVYIKKHHSNIVSLSHPYTDHLLTLGVKPFATHIDKESPSMTKPVYDRVWEDFRQTLLKQKPDLILCKDHISLQMRKYIGDIAPVVTIPWTRLDLFGHLHEIARLVGKEQAAREWIERHEQRAEREQKKVKAVIGDGTVGLLTLVDNKVKLYGARNIGHVFYRSLQLTPPDRIQKEMDKHMPGTVFNWTSATTKNLSDYETDHLFIVVKTEGEAKSRLKEWQASESWNQHPAVKHNRVYVLDWDKWMVYAPRSIDQQLDEAVTLLTALR</sequence>
<keyword evidence="7" id="KW-1185">Reference proteome</keyword>
<keyword evidence="2" id="KW-0238">DNA-binding</keyword>
<dbReference type="EMBL" id="JAJNBZ010000026">
    <property type="protein sequence ID" value="MCE5172270.1"/>
    <property type="molecule type" value="Genomic_DNA"/>
</dbReference>
<evidence type="ECO:0000256" key="3">
    <source>
        <dbReference type="ARBA" id="ARBA00023163"/>
    </source>
</evidence>
<dbReference type="SUPFAM" id="SSF51215">
    <property type="entry name" value="Regulatory protein AraC"/>
    <property type="match status" value="1"/>
</dbReference>
<dbReference type="PANTHER" id="PTHR43280:SF28">
    <property type="entry name" value="HTH-TYPE TRANSCRIPTIONAL ACTIVATOR RHAS"/>
    <property type="match status" value="1"/>
</dbReference>
<name>A0ABS8YNS2_9BACL</name>
<organism evidence="6 7">
    <name type="scientific">Paenibacillus profundus</name>
    <dbReference type="NCBI Taxonomy" id="1173085"/>
    <lineage>
        <taxon>Bacteria</taxon>
        <taxon>Bacillati</taxon>
        <taxon>Bacillota</taxon>
        <taxon>Bacilli</taxon>
        <taxon>Bacillales</taxon>
        <taxon>Paenibacillaceae</taxon>
        <taxon>Paenibacillus</taxon>
    </lineage>
</organism>
<protein>
    <submittedName>
        <fullName evidence="6">AraC family transcriptional regulator</fullName>
    </submittedName>
</protein>
<dbReference type="Gene3D" id="1.10.10.60">
    <property type="entry name" value="Homeodomain-like"/>
    <property type="match status" value="2"/>
</dbReference>
<dbReference type="Proteomes" id="UP001199916">
    <property type="component" value="Unassembled WGS sequence"/>
</dbReference>
<feature type="domain" description="Fe/B12 periplasmic-binding" evidence="5">
    <location>
        <begin position="287"/>
        <end position="546"/>
    </location>
</feature>
<evidence type="ECO:0000313" key="7">
    <source>
        <dbReference type="Proteomes" id="UP001199916"/>
    </source>
</evidence>
<gene>
    <name evidence="6" type="ORF">LQV63_23610</name>
</gene>
<proteinExistence type="predicted"/>
<keyword evidence="3" id="KW-0804">Transcription</keyword>
<evidence type="ECO:0000259" key="4">
    <source>
        <dbReference type="PROSITE" id="PS01124"/>
    </source>
</evidence>
<dbReference type="InterPro" id="IPR009057">
    <property type="entry name" value="Homeodomain-like_sf"/>
</dbReference>
<dbReference type="SMART" id="SM00342">
    <property type="entry name" value="HTH_ARAC"/>
    <property type="match status" value="1"/>
</dbReference>
<dbReference type="Pfam" id="PF12833">
    <property type="entry name" value="HTH_18"/>
    <property type="match status" value="1"/>
</dbReference>
<evidence type="ECO:0000256" key="1">
    <source>
        <dbReference type="ARBA" id="ARBA00023015"/>
    </source>
</evidence>
<dbReference type="InterPro" id="IPR037923">
    <property type="entry name" value="HTH-like"/>
</dbReference>
<dbReference type="PROSITE" id="PS01124">
    <property type="entry name" value="HTH_ARAC_FAMILY_2"/>
    <property type="match status" value="1"/>
</dbReference>
<keyword evidence="1" id="KW-0805">Transcription regulation</keyword>
<dbReference type="Gene3D" id="3.40.50.1980">
    <property type="entry name" value="Nitrogenase molybdenum iron protein domain"/>
    <property type="match status" value="2"/>
</dbReference>
<evidence type="ECO:0000256" key="2">
    <source>
        <dbReference type="ARBA" id="ARBA00023125"/>
    </source>
</evidence>
<feature type="domain" description="HTH araC/xylS-type" evidence="4">
    <location>
        <begin position="185"/>
        <end position="283"/>
    </location>
</feature>
<dbReference type="SUPFAM" id="SSF53807">
    <property type="entry name" value="Helical backbone' metal receptor"/>
    <property type="match status" value="1"/>
</dbReference>
<comment type="caution">
    <text evidence="6">The sequence shown here is derived from an EMBL/GenBank/DDBJ whole genome shotgun (WGS) entry which is preliminary data.</text>
</comment>